<proteinExistence type="predicted"/>
<sequence length="84" mass="9259">MDSAIDKANPFRKEIPRKATRVVILFPSKLLPLIKRAKRTMSSASLIGKADADTSIDADSDADSNAYVDIGVSQMQMRHKNRSP</sequence>
<evidence type="ECO:0000313" key="1">
    <source>
        <dbReference type="EMBL" id="ROW14009.1"/>
    </source>
</evidence>
<dbReference type="EMBL" id="LKEB01000016">
    <property type="protein sequence ID" value="ROW14009.1"/>
    <property type="molecule type" value="Genomic_DNA"/>
</dbReference>
<reference evidence="1 2" key="1">
    <citation type="submission" date="2015-09" db="EMBL/GenBank/DDBJ databases">
        <title>Host preference determinants of Valsa canker pathogens revealed by comparative genomics.</title>
        <authorList>
            <person name="Yin Z."/>
            <person name="Huang L."/>
        </authorList>
    </citation>
    <scope>NUCLEOTIDE SEQUENCE [LARGE SCALE GENOMIC DNA]</scope>
    <source>
        <strain evidence="1 2">SXYLt</strain>
    </source>
</reference>
<organism evidence="1 2">
    <name type="scientific">Cytospora leucostoma</name>
    <dbReference type="NCBI Taxonomy" id="1230097"/>
    <lineage>
        <taxon>Eukaryota</taxon>
        <taxon>Fungi</taxon>
        <taxon>Dikarya</taxon>
        <taxon>Ascomycota</taxon>
        <taxon>Pezizomycotina</taxon>
        <taxon>Sordariomycetes</taxon>
        <taxon>Sordariomycetidae</taxon>
        <taxon>Diaporthales</taxon>
        <taxon>Cytosporaceae</taxon>
        <taxon>Cytospora</taxon>
    </lineage>
</organism>
<dbReference type="AlphaFoldDB" id="A0A423XD56"/>
<comment type="caution">
    <text evidence="1">The sequence shown here is derived from an EMBL/GenBank/DDBJ whole genome shotgun (WGS) entry which is preliminary data.</text>
</comment>
<accession>A0A423XD56</accession>
<gene>
    <name evidence="1" type="ORF">VPNG_04156</name>
</gene>
<protein>
    <submittedName>
        <fullName evidence="1">Uncharacterized protein</fullName>
    </submittedName>
</protein>
<dbReference type="Proteomes" id="UP000285146">
    <property type="component" value="Unassembled WGS sequence"/>
</dbReference>
<dbReference type="InParanoid" id="A0A423XD56"/>
<keyword evidence="2" id="KW-1185">Reference proteome</keyword>
<evidence type="ECO:0000313" key="2">
    <source>
        <dbReference type="Proteomes" id="UP000285146"/>
    </source>
</evidence>
<name>A0A423XD56_9PEZI</name>